<dbReference type="OrthoDB" id="3800738at2759"/>
<protein>
    <recommendedName>
        <fullName evidence="1">F-box domain-containing protein</fullName>
    </recommendedName>
</protein>
<dbReference type="InterPro" id="IPR001810">
    <property type="entry name" value="F-box_dom"/>
</dbReference>
<dbReference type="Proteomes" id="UP000799428">
    <property type="component" value="Unassembled WGS sequence"/>
</dbReference>
<evidence type="ECO:0000313" key="2">
    <source>
        <dbReference type="EMBL" id="KAF2708857.1"/>
    </source>
</evidence>
<sequence>MVLLLELPTELLRLTLSRLLDIDIWSFFVLRSTCKKFEANINDILEVNYSDHGLALRALLVSHFHALLDASVVGPIRYLKPYDNLAPLRTLPWTLNADIREKWERQEASWRRLPLASAAGVIVRRFQKVTVSWHWDDIASIYGHDIMFPLWTLGKNEGLEPEDQALPDGACCHPPHGVTIGWLYDLVVNDRESMGQGWKLHFETKVSDPAEFAERSRLVGSGEKEGPDEEIMEMFTEMFMTDKDCALLFEHGGYCPRGEAADDEEIWCPMAIDEDMAQPVPF</sequence>
<dbReference type="PROSITE" id="PS50181">
    <property type="entry name" value="FBOX"/>
    <property type="match status" value="1"/>
</dbReference>
<evidence type="ECO:0000313" key="3">
    <source>
        <dbReference type="Proteomes" id="UP000799428"/>
    </source>
</evidence>
<keyword evidence="3" id="KW-1185">Reference proteome</keyword>
<reference evidence="2" key="1">
    <citation type="journal article" date="2020" name="Stud. Mycol.">
        <title>101 Dothideomycetes genomes: a test case for predicting lifestyles and emergence of pathogens.</title>
        <authorList>
            <person name="Haridas S."/>
            <person name="Albert R."/>
            <person name="Binder M."/>
            <person name="Bloem J."/>
            <person name="Labutti K."/>
            <person name="Salamov A."/>
            <person name="Andreopoulos B."/>
            <person name="Baker S."/>
            <person name="Barry K."/>
            <person name="Bills G."/>
            <person name="Bluhm B."/>
            <person name="Cannon C."/>
            <person name="Castanera R."/>
            <person name="Culley D."/>
            <person name="Daum C."/>
            <person name="Ezra D."/>
            <person name="Gonzalez J."/>
            <person name="Henrissat B."/>
            <person name="Kuo A."/>
            <person name="Liang C."/>
            <person name="Lipzen A."/>
            <person name="Lutzoni F."/>
            <person name="Magnuson J."/>
            <person name="Mondo S."/>
            <person name="Nolan M."/>
            <person name="Ohm R."/>
            <person name="Pangilinan J."/>
            <person name="Park H.-J."/>
            <person name="Ramirez L."/>
            <person name="Alfaro M."/>
            <person name="Sun H."/>
            <person name="Tritt A."/>
            <person name="Yoshinaga Y."/>
            <person name="Zwiers L.-H."/>
            <person name="Turgeon B."/>
            <person name="Goodwin S."/>
            <person name="Spatafora J."/>
            <person name="Crous P."/>
            <person name="Grigoriev I."/>
        </authorList>
    </citation>
    <scope>NUCLEOTIDE SEQUENCE</scope>
    <source>
        <strain evidence="2">CBS 279.74</strain>
    </source>
</reference>
<proteinExistence type="predicted"/>
<dbReference type="AlphaFoldDB" id="A0A6G1K915"/>
<dbReference type="EMBL" id="MU005771">
    <property type="protein sequence ID" value="KAF2708857.1"/>
    <property type="molecule type" value="Genomic_DNA"/>
</dbReference>
<gene>
    <name evidence="2" type="ORF">K504DRAFT_477286</name>
</gene>
<organism evidence="2 3">
    <name type="scientific">Pleomassaria siparia CBS 279.74</name>
    <dbReference type="NCBI Taxonomy" id="1314801"/>
    <lineage>
        <taxon>Eukaryota</taxon>
        <taxon>Fungi</taxon>
        <taxon>Dikarya</taxon>
        <taxon>Ascomycota</taxon>
        <taxon>Pezizomycotina</taxon>
        <taxon>Dothideomycetes</taxon>
        <taxon>Pleosporomycetidae</taxon>
        <taxon>Pleosporales</taxon>
        <taxon>Pleomassariaceae</taxon>
        <taxon>Pleomassaria</taxon>
    </lineage>
</organism>
<evidence type="ECO:0000259" key="1">
    <source>
        <dbReference type="PROSITE" id="PS50181"/>
    </source>
</evidence>
<name>A0A6G1K915_9PLEO</name>
<feature type="domain" description="F-box" evidence="1">
    <location>
        <begin position="1"/>
        <end position="52"/>
    </location>
</feature>
<accession>A0A6G1K915</accession>